<accession>A0A2L0V0P2</accession>
<evidence type="ECO:0000313" key="2">
    <source>
        <dbReference type="Proteomes" id="UP000223025"/>
    </source>
</evidence>
<name>A0A2L0V0P2_9CAUD</name>
<dbReference type="KEGG" id="vg:40088636"/>
<keyword evidence="2" id="KW-1185">Reference proteome</keyword>
<organism evidence="1 2">
    <name type="scientific">Agrobacterium phage Atu_ph07</name>
    <dbReference type="NCBI Taxonomy" id="2024264"/>
    <lineage>
        <taxon>Viruses</taxon>
        <taxon>Duplodnaviria</taxon>
        <taxon>Heunggongvirae</taxon>
        <taxon>Uroviricota</taxon>
        <taxon>Caudoviricetes</taxon>
        <taxon>Polybotosvirus</taxon>
        <taxon>Polybotosvirus Atuph07</taxon>
    </lineage>
</organism>
<dbReference type="GeneID" id="40088636"/>
<sequence>MSVDVVGAILILVNVSGHPMDIPLSLQRETIRFDSLPECVDKQTELNYELKNNTVYRYDCIPTFKKDPFRFW</sequence>
<dbReference type="RefSeq" id="YP_009612298.1">
    <property type="nucleotide sequence ID" value="NC_042013.1"/>
</dbReference>
<evidence type="ECO:0000313" key="1">
    <source>
        <dbReference type="EMBL" id="AUZ95392.1"/>
    </source>
</evidence>
<dbReference type="EMBL" id="MF403008">
    <property type="protein sequence ID" value="AUZ95392.1"/>
    <property type="molecule type" value="Genomic_DNA"/>
</dbReference>
<proteinExistence type="predicted"/>
<protein>
    <submittedName>
        <fullName evidence="1">Uncharacterized protein</fullName>
    </submittedName>
</protein>
<reference evidence="1 2" key="1">
    <citation type="submission" date="2017-06" db="EMBL/GenBank/DDBJ databases">
        <authorList>
            <person name="Kim H.J."/>
            <person name="Triplett B.A."/>
        </authorList>
    </citation>
    <scope>NUCLEOTIDE SEQUENCE [LARGE SCALE GENOMIC DNA]</scope>
</reference>
<dbReference type="Proteomes" id="UP000223025">
    <property type="component" value="Segment"/>
</dbReference>